<proteinExistence type="inferred from homology"/>
<evidence type="ECO:0000256" key="7">
    <source>
        <dbReference type="ARBA" id="ARBA00023029"/>
    </source>
</evidence>
<dbReference type="SUPFAM" id="SSF54211">
    <property type="entry name" value="Ribosomal protein S5 domain 2-like"/>
    <property type="match status" value="1"/>
</dbReference>
<dbReference type="CDD" id="cd03366">
    <property type="entry name" value="TOPRIM_TopoIIA_GyrB"/>
    <property type="match status" value="1"/>
</dbReference>
<evidence type="ECO:0000313" key="13">
    <source>
        <dbReference type="Proteomes" id="UP000014227"/>
    </source>
</evidence>
<dbReference type="NCBIfam" id="NF004189">
    <property type="entry name" value="PRK05644.1"/>
    <property type="match status" value="1"/>
</dbReference>
<feature type="binding site" evidence="10">
    <location>
        <position position="458"/>
    </location>
    <ligand>
        <name>Mg(2+)</name>
        <dbReference type="ChEBI" id="CHEBI:18420"/>
        <label>1</label>
        <note>catalytic</note>
    </ligand>
</feature>
<keyword evidence="13" id="KW-1185">Reference proteome</keyword>
<dbReference type="Gene3D" id="3.30.230.10">
    <property type="match status" value="1"/>
</dbReference>
<evidence type="ECO:0000256" key="3">
    <source>
        <dbReference type="ARBA" id="ARBA00022723"/>
    </source>
</evidence>
<dbReference type="Gene3D" id="3.30.565.10">
    <property type="entry name" value="Histidine kinase-like ATPase, C-terminal domain"/>
    <property type="match status" value="1"/>
</dbReference>
<dbReference type="InterPro" id="IPR000565">
    <property type="entry name" value="Topo_IIA_B"/>
</dbReference>
<dbReference type="OrthoDB" id="9802808at2"/>
<keyword evidence="8" id="KW-0238">DNA-binding</keyword>
<feature type="binding site" evidence="10">
    <location>
        <position position="548"/>
    </location>
    <ligand>
        <name>Mg(2+)</name>
        <dbReference type="ChEBI" id="CHEBI:18420"/>
        <label>1</label>
        <note>catalytic</note>
    </ligand>
</feature>
<dbReference type="GO" id="GO:0005694">
    <property type="term" value="C:chromosome"/>
    <property type="evidence" value="ECO:0007669"/>
    <property type="project" value="InterPro"/>
</dbReference>
<dbReference type="Pfam" id="PF02518">
    <property type="entry name" value="HATPase_c"/>
    <property type="match status" value="1"/>
</dbReference>
<dbReference type="KEGG" id="ccz:CCALI_00255"/>
<dbReference type="SUPFAM" id="SSF55874">
    <property type="entry name" value="ATPase domain of HSP90 chaperone/DNA topoisomerase II/histidine kinase"/>
    <property type="match status" value="1"/>
</dbReference>
<evidence type="ECO:0000256" key="6">
    <source>
        <dbReference type="ARBA" id="ARBA00022842"/>
    </source>
</evidence>
<dbReference type="PATRIC" id="fig|1303518.3.peg.258"/>
<comment type="catalytic activity">
    <reaction evidence="1 10">
        <text>ATP-dependent breakage, passage and rejoining of double-stranded DNA.</text>
        <dbReference type="EC" id="5.6.2.2"/>
    </reaction>
</comment>
<dbReference type="InterPro" id="IPR013506">
    <property type="entry name" value="Topo_IIA_bsu_dom2"/>
</dbReference>
<accession>S0EUR7</accession>
<dbReference type="GO" id="GO:0005524">
    <property type="term" value="F:ATP binding"/>
    <property type="evidence" value="ECO:0007669"/>
    <property type="project" value="UniProtKB-UniRule"/>
</dbReference>
<keyword evidence="3 10" id="KW-0479">Metal-binding</keyword>
<dbReference type="GO" id="GO:0006261">
    <property type="term" value="P:DNA-templated DNA replication"/>
    <property type="evidence" value="ECO:0007669"/>
    <property type="project" value="UniProtKB-UniRule"/>
</dbReference>
<dbReference type="STRING" id="454171.CP488_00902"/>
<feature type="binding site" evidence="10">
    <location>
        <position position="550"/>
    </location>
    <ligand>
        <name>Mg(2+)</name>
        <dbReference type="ChEBI" id="CHEBI:18420"/>
        <label>2</label>
    </ligand>
</feature>
<dbReference type="NCBIfam" id="NF011501">
    <property type="entry name" value="PRK14939.1"/>
    <property type="match status" value="1"/>
</dbReference>
<dbReference type="Pfam" id="PF00986">
    <property type="entry name" value="DNA_gyraseB_C"/>
    <property type="match status" value="1"/>
</dbReference>
<dbReference type="InterPro" id="IPR003594">
    <property type="entry name" value="HATPase_dom"/>
</dbReference>
<dbReference type="CDD" id="cd00822">
    <property type="entry name" value="TopoII_Trans_DNA_gyrase"/>
    <property type="match status" value="1"/>
</dbReference>
<dbReference type="GO" id="GO:0046872">
    <property type="term" value="F:metal ion binding"/>
    <property type="evidence" value="ECO:0007669"/>
    <property type="project" value="UniProtKB-KW"/>
</dbReference>
<evidence type="ECO:0000313" key="12">
    <source>
        <dbReference type="EMBL" id="CCW34092.1"/>
    </source>
</evidence>
<dbReference type="GO" id="GO:0005737">
    <property type="term" value="C:cytoplasm"/>
    <property type="evidence" value="ECO:0007669"/>
    <property type="project" value="UniProtKB-SubCell"/>
</dbReference>
<name>S0EUR7_CHTCT</name>
<evidence type="ECO:0000256" key="9">
    <source>
        <dbReference type="ARBA" id="ARBA00023235"/>
    </source>
</evidence>
<comment type="function">
    <text evidence="10">A type II topoisomerase that negatively supercoils closed circular double-stranded (ds) DNA in an ATP-dependent manner to modulate DNA topology and maintain chromosomes in an underwound state. Negative supercoiling favors strand separation, and DNA replication, transcription, recombination and repair, all of which involve strand separation. Also able to catalyze the interconversion of other topological isomers of dsDNA rings, including catenanes and knotted rings. Type II topoisomerases break and join 2 DNA strands simultaneously in an ATP-dependent manner.</text>
</comment>
<feature type="site" description="Interaction with DNA" evidence="10">
    <location>
        <position position="486"/>
    </location>
</feature>
<dbReference type="GO" id="GO:0034335">
    <property type="term" value="F:DNA negative supercoiling activity"/>
    <property type="evidence" value="ECO:0007669"/>
    <property type="project" value="UniProtKB-ARBA"/>
</dbReference>
<feature type="binding site" evidence="10">
    <location>
        <position position="548"/>
    </location>
    <ligand>
        <name>Mg(2+)</name>
        <dbReference type="ChEBI" id="CHEBI:18420"/>
        <label>2</label>
    </ligand>
</feature>
<dbReference type="PROSITE" id="PS00177">
    <property type="entry name" value="TOPOISOMERASE_II"/>
    <property type="match status" value="1"/>
</dbReference>
<organism evidence="12 13">
    <name type="scientific">Chthonomonas calidirosea (strain DSM 23976 / ICMP 18418 / T49)</name>
    <dbReference type="NCBI Taxonomy" id="1303518"/>
    <lineage>
        <taxon>Bacteria</taxon>
        <taxon>Bacillati</taxon>
        <taxon>Armatimonadota</taxon>
        <taxon>Chthonomonadia</taxon>
        <taxon>Chthonomonadales</taxon>
        <taxon>Chthonomonadaceae</taxon>
        <taxon>Chthonomonas</taxon>
    </lineage>
</organism>
<dbReference type="SMART" id="SM00433">
    <property type="entry name" value="TOP2c"/>
    <property type="match status" value="1"/>
</dbReference>
<feature type="domain" description="Toprim" evidence="11">
    <location>
        <begin position="452"/>
        <end position="583"/>
    </location>
</feature>
<keyword evidence="4 10" id="KW-0547">Nucleotide-binding</keyword>
<dbReference type="FunFam" id="3.40.50.670:FF:000002">
    <property type="entry name" value="DNA gyrase subunit B"/>
    <property type="match status" value="1"/>
</dbReference>
<dbReference type="SUPFAM" id="SSF56719">
    <property type="entry name" value="Type II DNA topoisomerase"/>
    <property type="match status" value="1"/>
</dbReference>
<evidence type="ECO:0000256" key="2">
    <source>
        <dbReference type="ARBA" id="ARBA00010708"/>
    </source>
</evidence>
<dbReference type="InterPro" id="IPR036890">
    <property type="entry name" value="HATPase_C_sf"/>
</dbReference>
<dbReference type="Pfam" id="PF00204">
    <property type="entry name" value="DNA_gyraseB"/>
    <property type="match status" value="1"/>
</dbReference>
<dbReference type="EMBL" id="HF951689">
    <property type="protein sequence ID" value="CCW34092.1"/>
    <property type="molecule type" value="Genomic_DNA"/>
</dbReference>
<dbReference type="PANTHER" id="PTHR45866:SF1">
    <property type="entry name" value="DNA GYRASE SUBUNIT B, MITOCHONDRIAL"/>
    <property type="match status" value="1"/>
</dbReference>
<dbReference type="PRINTS" id="PR01159">
    <property type="entry name" value="DNAGYRASEB"/>
</dbReference>
<dbReference type="PROSITE" id="PS50880">
    <property type="entry name" value="TOPRIM"/>
    <property type="match status" value="1"/>
</dbReference>
<dbReference type="InterPro" id="IPR018522">
    <property type="entry name" value="TopoIIA_CS"/>
</dbReference>
<keyword evidence="7 10" id="KW-0799">Topoisomerase</keyword>
<dbReference type="Pfam" id="PF01751">
    <property type="entry name" value="Toprim"/>
    <property type="match status" value="1"/>
</dbReference>
<dbReference type="InterPro" id="IPR013759">
    <property type="entry name" value="Topo_IIA_B_C"/>
</dbReference>
<dbReference type="InterPro" id="IPR006171">
    <property type="entry name" value="TOPRIM_dom"/>
</dbReference>
<dbReference type="InParanoid" id="S0EUR7"/>
<dbReference type="HOGENOM" id="CLU_006146_4_1_0"/>
<dbReference type="PANTHER" id="PTHR45866">
    <property type="entry name" value="DNA GYRASE/TOPOISOMERASE SUBUNIT B"/>
    <property type="match status" value="1"/>
</dbReference>
<dbReference type="InterPro" id="IPR001241">
    <property type="entry name" value="Topo_IIA"/>
</dbReference>
<dbReference type="FunCoup" id="S0EUR7">
    <property type="interactions" value="361"/>
</dbReference>
<dbReference type="InterPro" id="IPR013760">
    <property type="entry name" value="Topo_IIA-like_dom_sf"/>
</dbReference>
<dbReference type="InterPro" id="IPR011557">
    <property type="entry name" value="GyrB"/>
</dbReference>
<evidence type="ECO:0000256" key="5">
    <source>
        <dbReference type="ARBA" id="ARBA00022840"/>
    </source>
</evidence>
<dbReference type="Proteomes" id="UP000014227">
    <property type="component" value="Chromosome I"/>
</dbReference>
<feature type="site" description="Interaction with DNA" evidence="10">
    <location>
        <position position="483"/>
    </location>
</feature>
<dbReference type="EC" id="5.6.2.2" evidence="10"/>
<dbReference type="InterPro" id="IPR034160">
    <property type="entry name" value="TOPRIM_GyrB"/>
</dbReference>
<keyword evidence="9 10" id="KW-0413">Isomerase</keyword>
<dbReference type="FunFam" id="3.30.230.10:FF:000005">
    <property type="entry name" value="DNA gyrase subunit B"/>
    <property type="match status" value="1"/>
</dbReference>
<dbReference type="PRINTS" id="PR00418">
    <property type="entry name" value="TPI2FAMILY"/>
</dbReference>
<dbReference type="InterPro" id="IPR002288">
    <property type="entry name" value="DNA_gyrase_B_C"/>
</dbReference>
<dbReference type="GO" id="GO:0006265">
    <property type="term" value="P:DNA topological change"/>
    <property type="evidence" value="ECO:0007669"/>
    <property type="project" value="UniProtKB-UniRule"/>
</dbReference>
<dbReference type="GO" id="GO:0003677">
    <property type="term" value="F:DNA binding"/>
    <property type="evidence" value="ECO:0007669"/>
    <property type="project" value="UniProtKB-KW"/>
</dbReference>
<comment type="subcellular location">
    <subcellularLocation>
        <location evidence="10">Cytoplasm</location>
    </subcellularLocation>
</comment>
<keyword evidence="5 10" id="KW-0067">ATP-binding</keyword>
<dbReference type="Gene3D" id="3.40.50.670">
    <property type="match status" value="1"/>
</dbReference>
<evidence type="ECO:0000256" key="8">
    <source>
        <dbReference type="ARBA" id="ARBA00023125"/>
    </source>
</evidence>
<dbReference type="eggNOG" id="COG0187">
    <property type="taxonomic scope" value="Bacteria"/>
</dbReference>
<keyword evidence="10" id="KW-0963">Cytoplasm</keyword>
<gene>
    <name evidence="10" type="primary">gyrB</name>
    <name evidence="12" type="ORF">CCALI_00255</name>
</gene>
<sequence>MALEKEEEKVLSISEEELSAIGRVTGNYSADQIQVLEGLEAVRRRPAMYIGSTDAKGLHHLFVEVSDNAIDEALAGYCNRIDVTLHADGSVSVRDNGRGFPVDINREYNMPGVELALTRLHAGGKFDSGAYKVSGGLHGVGVSCVNATSDWLEVTVWRDKKIYYIRFERGVTTVPLKVIGTAKPSEHGTLVRWHADPEIFGKHQYDAERIERRLRELAYLNPTVTLTFTNERDLPTDVEPGKLPMPETKVFHYPKGLAEFVQHLNETKEPLHKPIYFNGIRDTIIVEVAIQYNMGYQDTILTFANNINTPDGGTHLSGFKTGLTRVLNNYARKSGILKEKDPNLTGDDVREGLSAVISVKLHHPQFESQTKVKLSNPDVEGAVNSVVGEKLAEYLEENPSVAKRIIEKALTAQRAREAARRAAELVKRQSALEAHSLPGKLADCTERDPSKCELFLVEGDSAGGSAKQGRDRRTQAVLPLRGKVLNAGKTRVDKVLENEEIRAIITAIGTGITYGDEDNGETEEEKNGNGKGFDLSKLRYDKIILMSDADVDGDHIRTLLLTFFWYYMRPLIEEGHVYVAQPPLYRIKVGRNEQYYAKDEAERDRILKSLRGRKDVVVQRFKGLGEMDAADLAETTMDPNKRQLARVQIDSENLTAAIELFDIFMSDKVEPRRDFIIAHAKEVTDVDWHG</sequence>
<dbReference type="InterPro" id="IPR014721">
    <property type="entry name" value="Ribsml_uS5_D2-typ_fold_subgr"/>
</dbReference>
<comment type="similarity">
    <text evidence="2 10">Belongs to the type II topoisomerase GyrB family.</text>
</comment>
<comment type="cofactor">
    <cofactor evidence="10">
        <name>Mg(2+)</name>
        <dbReference type="ChEBI" id="CHEBI:18420"/>
    </cofactor>
    <cofactor evidence="10">
        <name>Mn(2+)</name>
        <dbReference type="ChEBI" id="CHEBI:29035"/>
    </cofactor>
    <cofactor evidence="10">
        <name>Ca(2+)</name>
        <dbReference type="ChEBI" id="CHEBI:29108"/>
    </cofactor>
    <text evidence="10">Binds two Mg(2+) per subunit. The magnesium ions form salt bridges with both the protein and the DNA. Can also accept other divalent metal cations, such as Mn(2+) or Ca(2+).</text>
</comment>
<evidence type="ECO:0000256" key="4">
    <source>
        <dbReference type="ARBA" id="ARBA00022741"/>
    </source>
</evidence>
<evidence type="ECO:0000256" key="1">
    <source>
        <dbReference type="ARBA" id="ARBA00000185"/>
    </source>
</evidence>
<evidence type="ECO:0000256" key="10">
    <source>
        <dbReference type="HAMAP-Rule" id="MF_01898"/>
    </source>
</evidence>
<dbReference type="AlphaFoldDB" id="S0EUR7"/>
<keyword evidence="6 10" id="KW-0460">Magnesium</keyword>
<dbReference type="SMART" id="SM00387">
    <property type="entry name" value="HATPase_c"/>
    <property type="match status" value="1"/>
</dbReference>
<dbReference type="FunFam" id="3.30.565.10:FF:000002">
    <property type="entry name" value="DNA gyrase subunit B"/>
    <property type="match status" value="1"/>
</dbReference>
<dbReference type="NCBIfam" id="TIGR01059">
    <property type="entry name" value="gyrB"/>
    <property type="match status" value="1"/>
</dbReference>
<protein>
    <recommendedName>
        <fullName evidence="10">DNA gyrase subunit B</fullName>
        <ecNumber evidence="10">5.6.2.2</ecNumber>
    </recommendedName>
</protein>
<comment type="miscellaneous">
    <text evidence="10">Few gyrases are as efficient as E.coli at forming negative supercoils. Not all organisms have 2 type II topoisomerases; in organisms with a single type II topoisomerase this enzyme also has to decatenate newly replicated chromosomes.</text>
</comment>
<dbReference type="CDD" id="cd16928">
    <property type="entry name" value="HATPase_GyrB-like"/>
    <property type="match status" value="1"/>
</dbReference>
<comment type="subunit">
    <text evidence="10">Heterotetramer, composed of two GyrA and two GyrB chains. In the heterotetramer, GyrA contains the active site tyrosine that forms a transient covalent intermediate with DNA, while GyrB binds cofactors and catalyzes ATP hydrolysis.</text>
</comment>
<dbReference type="HAMAP" id="MF_01898">
    <property type="entry name" value="GyrB"/>
    <property type="match status" value="1"/>
</dbReference>
<reference evidence="13" key="1">
    <citation type="submission" date="2013-03" db="EMBL/GenBank/DDBJ databases">
        <title>Genome sequence of Chthonomonas calidirosea, the first sequenced genome from the Armatimonadetes phylum (formally candidate division OP10).</title>
        <authorList>
            <person name="Lee K.C.Y."/>
            <person name="Morgan X.C."/>
            <person name="Dunfield P.F."/>
            <person name="Tamas I."/>
            <person name="Houghton K.M."/>
            <person name="Vyssotski M."/>
            <person name="Ryan J.L.J."/>
            <person name="Lagutin K."/>
            <person name="McDonald I.R."/>
            <person name="Stott M.B."/>
        </authorList>
    </citation>
    <scope>NUCLEOTIDE SEQUENCE [LARGE SCALE GENOMIC DNA]</scope>
    <source>
        <strain evidence="13">DSM 23976 / ICMP 18418 / T49</strain>
    </source>
</reference>
<dbReference type="RefSeq" id="WP_016481656.1">
    <property type="nucleotide sequence ID" value="NC_021487.1"/>
</dbReference>
<dbReference type="InterPro" id="IPR020568">
    <property type="entry name" value="Ribosomal_Su5_D2-typ_SF"/>
</dbReference>
<evidence type="ECO:0000259" key="11">
    <source>
        <dbReference type="PROSITE" id="PS50880"/>
    </source>
</evidence>